<comment type="subcellular location">
    <subcellularLocation>
        <location evidence="2 14">Cell membrane</location>
        <topology evidence="2 14">Multi-pass membrane protein</topology>
    </subcellularLocation>
</comment>
<dbReference type="Pfam" id="PF13853">
    <property type="entry name" value="7tm_4"/>
    <property type="match status" value="1"/>
</dbReference>
<comment type="similarity">
    <text evidence="13">Belongs to the G-protein coupled receptor 1 family.</text>
</comment>
<evidence type="ECO:0000256" key="14">
    <source>
        <dbReference type="RuleBase" id="RU363047"/>
    </source>
</evidence>
<dbReference type="PROSITE" id="PS00237">
    <property type="entry name" value="G_PROTEIN_RECEP_F1_1"/>
    <property type="match status" value="1"/>
</dbReference>
<dbReference type="InterPro" id="IPR000276">
    <property type="entry name" value="GPCR_Rhodpsn"/>
</dbReference>
<accession>A0A7L3R8L9</accession>
<dbReference type="FunFam" id="1.20.1070.10:FF:000004">
    <property type="entry name" value="Olfactory receptor"/>
    <property type="match status" value="1"/>
</dbReference>
<keyword evidence="9 14" id="KW-0472">Membrane</keyword>
<keyword evidence="17" id="KW-1185">Reference proteome</keyword>
<dbReference type="SUPFAM" id="SSF81321">
    <property type="entry name" value="Family A G protein-coupled receptor-like"/>
    <property type="match status" value="1"/>
</dbReference>
<evidence type="ECO:0000256" key="10">
    <source>
        <dbReference type="ARBA" id="ARBA00023170"/>
    </source>
</evidence>
<dbReference type="PROSITE" id="PS50262">
    <property type="entry name" value="G_PROTEIN_RECEP_F1_2"/>
    <property type="match status" value="1"/>
</dbReference>
<feature type="domain" description="G-protein coupled receptors family 1 profile" evidence="15">
    <location>
        <begin position="61"/>
        <end position="310"/>
    </location>
</feature>
<feature type="transmembrane region" description="Helical" evidence="14">
    <location>
        <begin position="46"/>
        <end position="68"/>
    </location>
</feature>
<dbReference type="EMBL" id="VZUD01000014">
    <property type="protein sequence ID" value="NXV11915.1"/>
    <property type="molecule type" value="Genomic_DNA"/>
</dbReference>
<dbReference type="AlphaFoldDB" id="A0A7L3R8L9"/>
<evidence type="ECO:0000256" key="13">
    <source>
        <dbReference type="RuleBase" id="RU000688"/>
    </source>
</evidence>
<dbReference type="PANTHER" id="PTHR48018">
    <property type="entry name" value="OLFACTORY RECEPTOR"/>
    <property type="match status" value="1"/>
</dbReference>
<dbReference type="InterPro" id="IPR017452">
    <property type="entry name" value="GPCR_Rhodpsn_7TM"/>
</dbReference>
<comment type="function">
    <text evidence="1">Odorant receptor.</text>
</comment>
<feature type="transmembrane region" description="Helical" evidence="14">
    <location>
        <begin position="111"/>
        <end position="138"/>
    </location>
</feature>
<evidence type="ECO:0000256" key="6">
    <source>
        <dbReference type="ARBA" id="ARBA00022725"/>
    </source>
</evidence>
<evidence type="ECO:0000256" key="8">
    <source>
        <dbReference type="ARBA" id="ARBA00023040"/>
    </source>
</evidence>
<comment type="caution">
    <text evidence="16">The sequence shown here is derived from an EMBL/GenBank/DDBJ whole genome shotgun (WGS) entry which is preliminary data.</text>
</comment>
<feature type="non-terminal residue" evidence="16">
    <location>
        <position position="1"/>
    </location>
</feature>
<keyword evidence="10 13" id="KW-0675">Receptor</keyword>
<evidence type="ECO:0000256" key="3">
    <source>
        <dbReference type="ARBA" id="ARBA00022475"/>
    </source>
</evidence>
<evidence type="ECO:0000256" key="12">
    <source>
        <dbReference type="ARBA" id="ARBA00023224"/>
    </source>
</evidence>
<keyword evidence="8 13" id="KW-0297">G-protein coupled receptor</keyword>
<protein>
    <recommendedName>
        <fullName evidence="14">Olfactory receptor</fullName>
    </recommendedName>
</protein>
<dbReference type="PRINTS" id="PR00245">
    <property type="entry name" value="OLFACTORYR"/>
</dbReference>
<feature type="transmembrane region" description="Helical" evidence="14">
    <location>
        <begin position="217"/>
        <end position="236"/>
    </location>
</feature>
<evidence type="ECO:0000256" key="9">
    <source>
        <dbReference type="ARBA" id="ARBA00023136"/>
    </source>
</evidence>
<sequence length="331" mass="36533">NCIRIFFHPLLSTSLCSDVRMADENCTEVTQFTFTGLTEHPQLKPVLFALFLGIYLLTLVGNLGLIALISVSPQLHTPMYFFLGNLSFLDACYSSTISLKMLMDLPSKTKAISFAGCLTQFYFCAAFATAEIYLLTAMAYDRYVAISKPLLYQVVMSPGVCRSLVTVSYLAGLLNATVHTSALLRLSFCGPLVINNFYCDVPPLCVVTSTDTRLNEVLMFVLVGFNMMTTNLLILTSYTRIVVAVARMGSAAGRRKACSTCASHLAVVIIFYASATFNYMQPSSSNSPESKEIASIFYTIIVPMLNPMIYSLRNMEVKHALTSFIGRKTYC</sequence>
<keyword evidence="5 13" id="KW-0812">Transmembrane</keyword>
<evidence type="ECO:0000313" key="16">
    <source>
        <dbReference type="EMBL" id="NXV11915.1"/>
    </source>
</evidence>
<evidence type="ECO:0000256" key="2">
    <source>
        <dbReference type="ARBA" id="ARBA00004651"/>
    </source>
</evidence>
<keyword evidence="6 14" id="KW-0552">Olfaction</keyword>
<dbReference type="GO" id="GO:0004984">
    <property type="term" value="F:olfactory receptor activity"/>
    <property type="evidence" value="ECO:0007669"/>
    <property type="project" value="InterPro"/>
</dbReference>
<proteinExistence type="inferred from homology"/>
<name>A0A7L3R8L9_CEPGR</name>
<feature type="non-terminal residue" evidence="16">
    <location>
        <position position="331"/>
    </location>
</feature>
<dbReference type="Gene3D" id="1.20.1070.10">
    <property type="entry name" value="Rhodopsin 7-helix transmembrane proteins"/>
    <property type="match status" value="1"/>
</dbReference>
<evidence type="ECO:0000256" key="4">
    <source>
        <dbReference type="ARBA" id="ARBA00022606"/>
    </source>
</evidence>
<evidence type="ECO:0000256" key="11">
    <source>
        <dbReference type="ARBA" id="ARBA00023180"/>
    </source>
</evidence>
<dbReference type="Proteomes" id="UP000578766">
    <property type="component" value="Unassembled WGS sequence"/>
</dbReference>
<organism evidence="16 17">
    <name type="scientific">Cepphus grylle</name>
    <name type="common">Black guillemot</name>
    <name type="synonym">Alca grylle</name>
    <dbReference type="NCBI Taxonomy" id="28697"/>
    <lineage>
        <taxon>Eukaryota</taxon>
        <taxon>Metazoa</taxon>
        <taxon>Chordata</taxon>
        <taxon>Craniata</taxon>
        <taxon>Vertebrata</taxon>
        <taxon>Euteleostomi</taxon>
        <taxon>Archelosauria</taxon>
        <taxon>Archosauria</taxon>
        <taxon>Dinosauria</taxon>
        <taxon>Saurischia</taxon>
        <taxon>Theropoda</taxon>
        <taxon>Coelurosauria</taxon>
        <taxon>Aves</taxon>
        <taxon>Neognathae</taxon>
        <taxon>Neoaves</taxon>
        <taxon>Charadriiformes</taxon>
        <taxon>Alcidae</taxon>
        <taxon>Cepphus</taxon>
    </lineage>
</organism>
<reference evidence="16 17" key="1">
    <citation type="submission" date="2019-09" db="EMBL/GenBank/DDBJ databases">
        <title>Bird 10,000 Genomes (B10K) Project - Family phase.</title>
        <authorList>
            <person name="Zhang G."/>
        </authorList>
    </citation>
    <scope>NUCLEOTIDE SEQUENCE [LARGE SCALE GENOMIC DNA]</scope>
    <source>
        <strain evidence="16">OUT-0020</strain>
        <tissue evidence="16">Liver</tissue>
    </source>
</reference>
<dbReference type="GO" id="GO:0004930">
    <property type="term" value="F:G protein-coupled receptor activity"/>
    <property type="evidence" value="ECO:0007669"/>
    <property type="project" value="UniProtKB-KW"/>
</dbReference>
<keyword evidence="3 14" id="KW-1003">Cell membrane</keyword>
<keyword evidence="12 13" id="KW-0807">Transducer</keyword>
<evidence type="ECO:0000313" key="17">
    <source>
        <dbReference type="Proteomes" id="UP000578766"/>
    </source>
</evidence>
<feature type="transmembrane region" description="Helical" evidence="14">
    <location>
        <begin position="257"/>
        <end position="275"/>
    </location>
</feature>
<keyword evidence="7 14" id="KW-1133">Transmembrane helix</keyword>
<evidence type="ECO:0000256" key="7">
    <source>
        <dbReference type="ARBA" id="ARBA00022989"/>
    </source>
</evidence>
<keyword evidence="11" id="KW-0325">Glycoprotein</keyword>
<keyword evidence="4 14" id="KW-0716">Sensory transduction</keyword>
<evidence type="ECO:0000256" key="1">
    <source>
        <dbReference type="ARBA" id="ARBA00002936"/>
    </source>
</evidence>
<feature type="transmembrane region" description="Helical" evidence="14">
    <location>
        <begin position="80"/>
        <end position="99"/>
    </location>
</feature>
<feature type="transmembrane region" description="Helical" evidence="14">
    <location>
        <begin position="295"/>
        <end position="312"/>
    </location>
</feature>
<dbReference type="PRINTS" id="PR00237">
    <property type="entry name" value="GPCRRHODOPSN"/>
</dbReference>
<dbReference type="GO" id="GO:0005886">
    <property type="term" value="C:plasma membrane"/>
    <property type="evidence" value="ECO:0007669"/>
    <property type="project" value="UniProtKB-SubCell"/>
</dbReference>
<dbReference type="InterPro" id="IPR000725">
    <property type="entry name" value="Olfact_rcpt"/>
</dbReference>
<gene>
    <name evidence="16" type="ORF">CEPGRY_R00074</name>
</gene>
<evidence type="ECO:0000259" key="15">
    <source>
        <dbReference type="PROSITE" id="PS50262"/>
    </source>
</evidence>
<evidence type="ECO:0000256" key="5">
    <source>
        <dbReference type="ARBA" id="ARBA00022692"/>
    </source>
</evidence>